<keyword evidence="1" id="KW-1133">Transmembrane helix</keyword>
<name>A0AAN4ZLF5_9BILA</name>
<keyword evidence="1" id="KW-0812">Transmembrane</keyword>
<reference evidence="3" key="1">
    <citation type="submission" date="2022-10" db="EMBL/GenBank/DDBJ databases">
        <title>Genome assembly of Pristionchus species.</title>
        <authorList>
            <person name="Yoshida K."/>
            <person name="Sommer R.J."/>
        </authorList>
    </citation>
    <scope>NUCLEOTIDE SEQUENCE [LARGE SCALE GENOMIC DNA]</scope>
    <source>
        <strain evidence="3">RS5460</strain>
    </source>
</reference>
<gene>
    <name evidence="2" type="ORF">PMAYCL1PPCAC_10000</name>
</gene>
<feature type="transmembrane region" description="Helical" evidence="1">
    <location>
        <begin position="110"/>
        <end position="137"/>
    </location>
</feature>
<keyword evidence="1" id="KW-0472">Membrane</keyword>
<protein>
    <submittedName>
        <fullName evidence="2">Uncharacterized protein</fullName>
    </submittedName>
</protein>
<dbReference type="Proteomes" id="UP001328107">
    <property type="component" value="Unassembled WGS sequence"/>
</dbReference>
<evidence type="ECO:0000313" key="2">
    <source>
        <dbReference type="EMBL" id="GMR39805.1"/>
    </source>
</evidence>
<feature type="transmembrane region" description="Helical" evidence="1">
    <location>
        <begin position="76"/>
        <end position="98"/>
    </location>
</feature>
<feature type="transmembrane region" description="Helical" evidence="1">
    <location>
        <begin position="43"/>
        <end position="64"/>
    </location>
</feature>
<evidence type="ECO:0000313" key="3">
    <source>
        <dbReference type="Proteomes" id="UP001328107"/>
    </source>
</evidence>
<accession>A0AAN4ZLF5</accession>
<keyword evidence="3" id="KW-1185">Reference proteome</keyword>
<organism evidence="2 3">
    <name type="scientific">Pristionchus mayeri</name>
    <dbReference type="NCBI Taxonomy" id="1317129"/>
    <lineage>
        <taxon>Eukaryota</taxon>
        <taxon>Metazoa</taxon>
        <taxon>Ecdysozoa</taxon>
        <taxon>Nematoda</taxon>
        <taxon>Chromadorea</taxon>
        <taxon>Rhabditida</taxon>
        <taxon>Rhabditina</taxon>
        <taxon>Diplogasteromorpha</taxon>
        <taxon>Diplogasteroidea</taxon>
        <taxon>Neodiplogasteridae</taxon>
        <taxon>Pristionchus</taxon>
    </lineage>
</organism>
<sequence>MASRSRNACYRDQPFQEIPGDAASFGNNVDCCTFPMESPCFQALLIIVLVFSAGATGVISEKIWRYDKHNFKERMYPAYFLLFVLTICVSIIIFKTLVVKKWVYVPTMVVYIFSFLCLSNSLNLCLPIFLVLTIPCIGICMHLRKASDEEDIADARSQQEATLQERPTIAAVEQQRAAAAAQRQVMLQKTIAAVERRRAAAAAHRECQAAASAASLAAAAVAAKPAASACVKASCSDPKSVRVPLHTAIDMPEPEPNHATLLEPD</sequence>
<evidence type="ECO:0000256" key="1">
    <source>
        <dbReference type="SAM" id="Phobius"/>
    </source>
</evidence>
<comment type="caution">
    <text evidence="2">The sequence shown here is derived from an EMBL/GenBank/DDBJ whole genome shotgun (WGS) entry which is preliminary data.</text>
</comment>
<dbReference type="AlphaFoldDB" id="A0AAN4ZLF5"/>
<dbReference type="EMBL" id="BTRK01000003">
    <property type="protein sequence ID" value="GMR39805.1"/>
    <property type="molecule type" value="Genomic_DNA"/>
</dbReference>
<proteinExistence type="predicted"/>